<dbReference type="EMBL" id="JAAGPU010000008">
    <property type="protein sequence ID" value="NEU04462.1"/>
    <property type="molecule type" value="Genomic_DNA"/>
</dbReference>
<evidence type="ECO:0000313" key="2">
    <source>
        <dbReference type="EMBL" id="NEU04462.1"/>
    </source>
</evidence>
<name>A0A6M0H4B7_9CLOT</name>
<gene>
    <name evidence="2" type="ORF">G3M99_06235</name>
</gene>
<feature type="transmembrane region" description="Helical" evidence="1">
    <location>
        <begin position="40"/>
        <end position="59"/>
    </location>
</feature>
<proteinExistence type="predicted"/>
<evidence type="ECO:0000256" key="1">
    <source>
        <dbReference type="SAM" id="Phobius"/>
    </source>
</evidence>
<dbReference type="AlphaFoldDB" id="A0A6M0H4B7"/>
<dbReference type="RefSeq" id="WP_061994437.1">
    <property type="nucleotide sequence ID" value="NZ_JAAGPU010000008.1"/>
</dbReference>
<keyword evidence="1" id="KW-1133">Transmembrane helix</keyword>
<keyword evidence="1" id="KW-0472">Membrane</keyword>
<keyword evidence="1" id="KW-0812">Transmembrane</keyword>
<accession>A0A6M0H4B7</accession>
<sequence>MRKGVLPVALGTVVTATGVILDTKQSKRHKFRKNDYKNMAGALLVGAGVAHILLGGIDISRD</sequence>
<organism evidence="2 3">
    <name type="scientific">Clostridium senegalense</name>
    <dbReference type="NCBI Taxonomy" id="1465809"/>
    <lineage>
        <taxon>Bacteria</taxon>
        <taxon>Bacillati</taxon>
        <taxon>Bacillota</taxon>
        <taxon>Clostridia</taxon>
        <taxon>Eubacteriales</taxon>
        <taxon>Clostridiaceae</taxon>
        <taxon>Clostridium</taxon>
    </lineage>
</organism>
<reference evidence="2 3" key="1">
    <citation type="submission" date="2020-02" db="EMBL/GenBank/DDBJ databases">
        <title>Genome assembly of a novel Clostridium senegalense strain.</title>
        <authorList>
            <person name="Gupta T.B."/>
            <person name="Jauregui R."/>
            <person name="Maclean P."/>
            <person name="Nawarathana A."/>
            <person name="Brightwell G."/>
        </authorList>
    </citation>
    <scope>NUCLEOTIDE SEQUENCE [LARGE SCALE GENOMIC DNA]</scope>
    <source>
        <strain evidence="2 3">AGRFS4</strain>
    </source>
</reference>
<keyword evidence="3" id="KW-1185">Reference proteome</keyword>
<comment type="caution">
    <text evidence="2">The sequence shown here is derived from an EMBL/GenBank/DDBJ whole genome shotgun (WGS) entry which is preliminary data.</text>
</comment>
<evidence type="ECO:0000313" key="3">
    <source>
        <dbReference type="Proteomes" id="UP000481872"/>
    </source>
</evidence>
<dbReference type="Proteomes" id="UP000481872">
    <property type="component" value="Unassembled WGS sequence"/>
</dbReference>
<protein>
    <submittedName>
        <fullName evidence="2">Asparagine synthase</fullName>
    </submittedName>
</protein>